<dbReference type="Pfam" id="PF00535">
    <property type="entry name" value="Glycos_transf_2"/>
    <property type="match status" value="1"/>
</dbReference>
<dbReference type="RefSeq" id="WP_114836705.1">
    <property type="nucleotide sequence ID" value="NZ_BJUJ01000008.1"/>
</dbReference>
<organism evidence="2 3">
    <name type="scientific">Acinetobacter johnsonii</name>
    <dbReference type="NCBI Taxonomy" id="40214"/>
    <lineage>
        <taxon>Bacteria</taxon>
        <taxon>Pseudomonadati</taxon>
        <taxon>Pseudomonadota</taxon>
        <taxon>Gammaproteobacteria</taxon>
        <taxon>Moraxellales</taxon>
        <taxon>Moraxellaceae</taxon>
        <taxon>Acinetobacter</taxon>
    </lineage>
</organism>
<dbReference type="EMBL" id="BJUJ01000008">
    <property type="protein sequence ID" value="GEK43286.1"/>
    <property type="molecule type" value="Genomic_DNA"/>
</dbReference>
<dbReference type="InterPro" id="IPR001173">
    <property type="entry name" value="Glyco_trans_2-like"/>
</dbReference>
<dbReference type="Gene3D" id="3.90.550.10">
    <property type="entry name" value="Spore Coat Polysaccharide Biosynthesis Protein SpsA, Chain A"/>
    <property type="match status" value="1"/>
</dbReference>
<dbReference type="Proteomes" id="UP000321274">
    <property type="component" value="Unassembled WGS sequence"/>
</dbReference>
<proteinExistence type="predicted"/>
<dbReference type="GO" id="GO:0016758">
    <property type="term" value="F:hexosyltransferase activity"/>
    <property type="evidence" value="ECO:0007669"/>
    <property type="project" value="UniProtKB-ARBA"/>
</dbReference>
<protein>
    <recommendedName>
        <fullName evidence="1">Glycosyltransferase 2-like domain-containing protein</fullName>
    </recommendedName>
</protein>
<dbReference type="SUPFAM" id="SSF53448">
    <property type="entry name" value="Nucleotide-diphospho-sugar transferases"/>
    <property type="match status" value="1"/>
</dbReference>
<evidence type="ECO:0000259" key="1">
    <source>
        <dbReference type="Pfam" id="PF00535"/>
    </source>
</evidence>
<dbReference type="PANTHER" id="PTHR22916:SF3">
    <property type="entry name" value="UDP-GLCNAC:BETAGAL BETA-1,3-N-ACETYLGLUCOSAMINYLTRANSFERASE-LIKE PROTEIN 1"/>
    <property type="match status" value="1"/>
</dbReference>
<comment type="caution">
    <text evidence="2">The sequence shown here is derived from an EMBL/GenBank/DDBJ whole genome shotgun (WGS) entry which is preliminary data.</text>
</comment>
<gene>
    <name evidence="2" type="ORF">AJO04nite_05440</name>
</gene>
<name>A0AAV3W9Z5_ACIJO</name>
<reference evidence="2 3" key="1">
    <citation type="submission" date="2019-07" db="EMBL/GenBank/DDBJ databases">
        <title>Whole genome shotgun sequence of Acinetobacter johnsonii NBRC 102197.</title>
        <authorList>
            <person name="Hosoyama A."/>
            <person name="Uohara A."/>
            <person name="Ohji S."/>
            <person name="Ichikawa N."/>
        </authorList>
    </citation>
    <scope>NUCLEOTIDE SEQUENCE [LARGE SCALE GENOMIC DNA]</scope>
    <source>
        <strain evidence="2 3">NBRC 102197</strain>
    </source>
</reference>
<dbReference type="PANTHER" id="PTHR22916">
    <property type="entry name" value="GLYCOSYLTRANSFERASE"/>
    <property type="match status" value="1"/>
</dbReference>
<evidence type="ECO:0000313" key="2">
    <source>
        <dbReference type="EMBL" id="GEK43286.1"/>
    </source>
</evidence>
<accession>A0AAV3W9Z5</accession>
<evidence type="ECO:0000313" key="3">
    <source>
        <dbReference type="Proteomes" id="UP000321274"/>
    </source>
</evidence>
<sequence length="286" mass="33036">MTSLISIGIPFFNAEKYLAFAIQSVIAQSYQNWELILVDDGSSDNSLKIAQEFAQRDERIRVIYDGQNKKLPSRLNQLIQESKGDFIARMDADDIMYPDRLKIELSFLIEHQHYDLVSGGIVSIDHKNNVIGMRAVNKLITINKDSGSYPIVHPTVMARKDWYLRNLYSLDYPRAEDYELWCRTSSVDDLRIAILPNILLFYREFGNIDPDKLINSYNDGYKIRQVFGLNAGLRNFLKVKSKCLIVKLLSMFGLEQNLAKKRNRSFSSISEKQDYQSIVNNIVNNF</sequence>
<dbReference type="AlphaFoldDB" id="A0AAV3W9Z5"/>
<feature type="domain" description="Glycosyltransferase 2-like" evidence="1">
    <location>
        <begin position="6"/>
        <end position="154"/>
    </location>
</feature>
<dbReference type="InterPro" id="IPR029044">
    <property type="entry name" value="Nucleotide-diphossugar_trans"/>
</dbReference>